<dbReference type="GO" id="GO:0016987">
    <property type="term" value="F:sigma factor activity"/>
    <property type="evidence" value="ECO:0007669"/>
    <property type="project" value="UniProtKB-KW"/>
</dbReference>
<dbReference type="InterPro" id="IPR014284">
    <property type="entry name" value="RNA_pol_sigma-70_dom"/>
</dbReference>
<dbReference type="Pfam" id="PF04542">
    <property type="entry name" value="Sigma70_r2"/>
    <property type="match status" value="1"/>
</dbReference>
<evidence type="ECO:0000313" key="7">
    <source>
        <dbReference type="EMBL" id="TWT43029.1"/>
    </source>
</evidence>
<evidence type="ECO:0000313" key="8">
    <source>
        <dbReference type="Proteomes" id="UP000317243"/>
    </source>
</evidence>
<sequence>MDVGLQTYRNNAEQENRDQLVLSHLTYVKKIIGRMRSEFPDEIDIENLESAGILGLVEAASRFNSDLGVQFTTFAYQRIRGAILDELRRNCPLPQSTLQHWAMIRDVWHQLGERPTSLSIAAATGLSVDEVEACLAAIRMTRPEVWREELPIRRECDASADAVYSEKEQIRRLTDAIEKISDRARTAITLYHLNQLTLKEIGTVMRLSESRVSRILAASELELKGLLLSTNIDQQVSSN</sequence>
<dbReference type="AlphaFoldDB" id="A0A5C5VZ38"/>
<dbReference type="InterPro" id="IPR007630">
    <property type="entry name" value="RNA_pol_sigma70_r4"/>
</dbReference>
<dbReference type="SUPFAM" id="SSF88659">
    <property type="entry name" value="Sigma3 and sigma4 domains of RNA polymerase sigma factors"/>
    <property type="match status" value="1"/>
</dbReference>
<evidence type="ECO:0000259" key="5">
    <source>
        <dbReference type="Pfam" id="PF04542"/>
    </source>
</evidence>
<dbReference type="CDD" id="cd06171">
    <property type="entry name" value="Sigma70_r4"/>
    <property type="match status" value="1"/>
</dbReference>
<dbReference type="RefSeq" id="WP_146511906.1">
    <property type="nucleotide sequence ID" value="NZ_SIHI01000035.1"/>
</dbReference>
<evidence type="ECO:0000256" key="3">
    <source>
        <dbReference type="ARBA" id="ARBA00023125"/>
    </source>
</evidence>
<feature type="domain" description="RNA polymerase sigma-70 region 2" evidence="5">
    <location>
        <begin position="20"/>
        <end position="90"/>
    </location>
</feature>
<name>A0A5C5VZ38_9PLAN</name>
<evidence type="ECO:0000256" key="1">
    <source>
        <dbReference type="ARBA" id="ARBA00023015"/>
    </source>
</evidence>
<dbReference type="Pfam" id="PF04545">
    <property type="entry name" value="Sigma70_r4"/>
    <property type="match status" value="1"/>
</dbReference>
<evidence type="ECO:0000259" key="6">
    <source>
        <dbReference type="Pfam" id="PF04545"/>
    </source>
</evidence>
<dbReference type="OrthoDB" id="9799825at2"/>
<dbReference type="InterPro" id="IPR007627">
    <property type="entry name" value="RNA_pol_sigma70_r2"/>
</dbReference>
<gene>
    <name evidence="7" type="primary">fliA</name>
    <name evidence="7" type="ORF">KOR42_45590</name>
</gene>
<keyword evidence="3" id="KW-0238">DNA-binding</keyword>
<evidence type="ECO:0000256" key="2">
    <source>
        <dbReference type="ARBA" id="ARBA00023082"/>
    </source>
</evidence>
<dbReference type="PANTHER" id="PTHR30385:SF7">
    <property type="entry name" value="RNA POLYMERASE SIGMA FACTOR FLIA"/>
    <property type="match status" value="1"/>
</dbReference>
<dbReference type="InterPro" id="IPR013324">
    <property type="entry name" value="RNA_pol_sigma_r3/r4-like"/>
</dbReference>
<dbReference type="EMBL" id="SIHI01000035">
    <property type="protein sequence ID" value="TWT43029.1"/>
    <property type="molecule type" value="Genomic_DNA"/>
</dbReference>
<keyword evidence="8" id="KW-1185">Reference proteome</keyword>
<reference evidence="7 8" key="1">
    <citation type="submission" date="2019-02" db="EMBL/GenBank/DDBJ databases">
        <title>Deep-cultivation of Planctomycetes and their phenomic and genomic characterization uncovers novel biology.</title>
        <authorList>
            <person name="Wiegand S."/>
            <person name="Jogler M."/>
            <person name="Boedeker C."/>
            <person name="Pinto D."/>
            <person name="Vollmers J."/>
            <person name="Rivas-Marin E."/>
            <person name="Kohn T."/>
            <person name="Peeters S.H."/>
            <person name="Heuer A."/>
            <person name="Rast P."/>
            <person name="Oberbeckmann S."/>
            <person name="Bunk B."/>
            <person name="Jeske O."/>
            <person name="Meyerdierks A."/>
            <person name="Storesund J.E."/>
            <person name="Kallscheuer N."/>
            <person name="Luecker S."/>
            <person name="Lage O.M."/>
            <person name="Pohl T."/>
            <person name="Merkel B.J."/>
            <person name="Hornburger P."/>
            <person name="Mueller R.-W."/>
            <person name="Bruemmer F."/>
            <person name="Labrenz M."/>
            <person name="Spormann A.M."/>
            <person name="Op Den Camp H."/>
            <person name="Overmann J."/>
            <person name="Amann R."/>
            <person name="Jetten M.S.M."/>
            <person name="Mascher T."/>
            <person name="Medema M.H."/>
            <person name="Devos D.P."/>
            <person name="Kaster A.-K."/>
            <person name="Ovreas L."/>
            <person name="Rohde M."/>
            <person name="Galperin M.Y."/>
            <person name="Jogler C."/>
        </authorList>
    </citation>
    <scope>NUCLEOTIDE SEQUENCE [LARGE SCALE GENOMIC DNA]</scope>
    <source>
        <strain evidence="7 8">KOR42</strain>
    </source>
</reference>
<comment type="caution">
    <text evidence="7">The sequence shown here is derived from an EMBL/GenBank/DDBJ whole genome shotgun (WGS) entry which is preliminary data.</text>
</comment>
<dbReference type="GO" id="GO:0003677">
    <property type="term" value="F:DNA binding"/>
    <property type="evidence" value="ECO:0007669"/>
    <property type="project" value="UniProtKB-KW"/>
</dbReference>
<organism evidence="7 8">
    <name type="scientific">Thalassoglobus neptunius</name>
    <dbReference type="NCBI Taxonomy" id="1938619"/>
    <lineage>
        <taxon>Bacteria</taxon>
        <taxon>Pseudomonadati</taxon>
        <taxon>Planctomycetota</taxon>
        <taxon>Planctomycetia</taxon>
        <taxon>Planctomycetales</taxon>
        <taxon>Planctomycetaceae</taxon>
        <taxon>Thalassoglobus</taxon>
    </lineage>
</organism>
<dbReference type="SUPFAM" id="SSF88946">
    <property type="entry name" value="Sigma2 domain of RNA polymerase sigma factors"/>
    <property type="match status" value="1"/>
</dbReference>
<protein>
    <submittedName>
        <fullName evidence="7">RNA polymerase sigma factor FliA</fullName>
    </submittedName>
</protein>
<dbReference type="Proteomes" id="UP000317243">
    <property type="component" value="Unassembled WGS sequence"/>
</dbReference>
<dbReference type="GO" id="GO:0006352">
    <property type="term" value="P:DNA-templated transcription initiation"/>
    <property type="evidence" value="ECO:0007669"/>
    <property type="project" value="InterPro"/>
</dbReference>
<dbReference type="NCBIfam" id="TIGR02937">
    <property type="entry name" value="sigma70-ECF"/>
    <property type="match status" value="1"/>
</dbReference>
<dbReference type="Gene3D" id="1.10.1740.10">
    <property type="match status" value="1"/>
</dbReference>
<dbReference type="Gene3D" id="1.20.140.160">
    <property type="match status" value="1"/>
</dbReference>
<proteinExistence type="predicted"/>
<evidence type="ECO:0000256" key="4">
    <source>
        <dbReference type="ARBA" id="ARBA00023163"/>
    </source>
</evidence>
<accession>A0A5C5VZ38</accession>
<keyword evidence="1" id="KW-0805">Transcription regulation</keyword>
<feature type="domain" description="RNA polymerase sigma-70 region 4" evidence="6">
    <location>
        <begin position="176"/>
        <end position="216"/>
    </location>
</feature>
<keyword evidence="2" id="KW-0731">Sigma factor</keyword>
<dbReference type="InterPro" id="IPR013325">
    <property type="entry name" value="RNA_pol_sigma_r2"/>
</dbReference>
<keyword evidence="4" id="KW-0804">Transcription</keyword>
<dbReference type="PANTHER" id="PTHR30385">
    <property type="entry name" value="SIGMA FACTOR F FLAGELLAR"/>
    <property type="match status" value="1"/>
</dbReference>